<dbReference type="InterPro" id="IPR029044">
    <property type="entry name" value="Nucleotide-diphossugar_trans"/>
</dbReference>
<dbReference type="Pfam" id="PF00534">
    <property type="entry name" value="Glycos_transf_1"/>
    <property type="match status" value="1"/>
</dbReference>
<proteinExistence type="inferred from homology"/>
<evidence type="ECO:0000259" key="6">
    <source>
        <dbReference type="Pfam" id="PF00535"/>
    </source>
</evidence>
<dbReference type="SUPFAM" id="SSF53756">
    <property type="entry name" value="UDP-Glycosyltransferase/glycogen phosphorylase"/>
    <property type="match status" value="1"/>
</dbReference>
<dbReference type="AlphaFoldDB" id="A0A1F5Z7U3"/>
<reference evidence="8 9" key="1">
    <citation type="journal article" date="2016" name="Nat. Commun.">
        <title>Thousands of microbial genomes shed light on interconnected biogeochemical processes in an aquifer system.</title>
        <authorList>
            <person name="Anantharaman K."/>
            <person name="Brown C.T."/>
            <person name="Hug L.A."/>
            <person name="Sharon I."/>
            <person name="Castelle C.J."/>
            <person name="Probst A.J."/>
            <person name="Thomas B.C."/>
            <person name="Singh A."/>
            <person name="Wilkins M.J."/>
            <person name="Karaoz U."/>
            <person name="Brodie E.L."/>
            <person name="Williams K.H."/>
            <person name="Hubbard S.S."/>
            <person name="Banfield J.F."/>
        </authorList>
    </citation>
    <scope>NUCLEOTIDE SEQUENCE [LARGE SCALE GENOMIC DNA]</scope>
</reference>
<feature type="domain" description="Glycosyltransferase subfamily 4-like N-terminal" evidence="7">
    <location>
        <begin position="808"/>
        <end position="967"/>
    </location>
</feature>
<keyword evidence="3" id="KW-0808">Transferase</keyword>
<name>A0A1F5Z7U3_9BACT</name>
<evidence type="ECO:0000313" key="9">
    <source>
        <dbReference type="Proteomes" id="UP000177354"/>
    </source>
</evidence>
<evidence type="ECO:0000256" key="4">
    <source>
        <dbReference type="SAM" id="Phobius"/>
    </source>
</evidence>
<evidence type="ECO:0000256" key="3">
    <source>
        <dbReference type="ARBA" id="ARBA00022679"/>
    </source>
</evidence>
<keyword evidence="2" id="KW-0328">Glycosyltransferase</keyword>
<keyword evidence="4" id="KW-1133">Transmembrane helix</keyword>
<feature type="domain" description="Glycosyltransferase 2-like" evidence="6">
    <location>
        <begin position="34"/>
        <end position="171"/>
    </location>
</feature>
<feature type="domain" description="Glycosyl transferase family 1" evidence="5">
    <location>
        <begin position="973"/>
        <end position="1134"/>
    </location>
</feature>
<dbReference type="EMBL" id="MFJF01000005">
    <property type="protein sequence ID" value="OGG08202.1"/>
    <property type="molecule type" value="Genomic_DNA"/>
</dbReference>
<evidence type="ECO:0000313" key="8">
    <source>
        <dbReference type="EMBL" id="OGG08202.1"/>
    </source>
</evidence>
<dbReference type="CDD" id="cd06427">
    <property type="entry name" value="CESA_like_2"/>
    <property type="match status" value="1"/>
</dbReference>
<dbReference type="SUPFAM" id="SSF53448">
    <property type="entry name" value="Nucleotide-diphospho-sugar transferases"/>
    <property type="match status" value="2"/>
</dbReference>
<dbReference type="Pfam" id="PF13439">
    <property type="entry name" value="Glyco_transf_4"/>
    <property type="match status" value="1"/>
</dbReference>
<sequence>MTILQSIFGNDFPKKPEPVLLVSPLFQPKEFFISIIIPGFNEAQSIRSLFERIAGALNDTAIAYEIIYVDDHSMDQTVNVIKQLQDKYPVVLVNKKGRRGKSSAILEGIPHARYDLILLIDADMQYPPEKIPEMVIKSKSYGAVVADRTSYNSSILRKIPSRLNAFIFGKILLGINVDVQSGLKLVKKNIFDHLDVKFVGPWSLDIPLLHTALQLGYEIGSVDITYEKRKNGISKLNFLKAAFEIAFSAAKLKLTGKKIFQIKPLPNGSLEGYGVVHKRKHFTTHTNLPFRKSALLKTTLTQSLVILLAFTAVILGLMSNIVITITAVVTFLSLIYFIDTLFNLVLLYKSFSKKEVIKFSREELESLDDSVLPRYTVLCPLYKEAHLLPQLINSLSRLNWPKDKLEIILLLENDDTKTINRVKKIQVPPYIRTMIVPGSSPKTKPKACNYGLAKATGEYVVIFDAEDKPEPWQLKKAYLGFSKVGRKVICLQAKLNFYNPAQNMLTKLFTAEYSLWFDIILPGLQAIQTGIPLGGTSNHFRRETLISINAWDPFNVTEDCDLGIRLFKDGFKTAIIESTTWEEANSSIVNWLRQRSRWIKGYIQTYFVHMRHPLDFVKKHGLHALIFQLLIGGRISFLFINPFLWIVTFSYFAFHKITASAIEAVYPPAVFYIAVISLSFGNFMYLYYYMIGCAKREMWWLQKYVFLVPVYWLMASVSAFMALIQFIFKPFYWEKTLHGLHLNLSETDFKQTEFKKIIPEKSFPLLKPLISNLRNFLRLFSKIHLKQPNGKSRILFFNWRDVNHSWAGGAEVYIHQIAKRWVKWGHPVTIFCGNDGRQKPDEFIDGVNVIRRGGFFTVYFWAFIYYIFKLRNNFDIIIDSANGIPFFTPFYSAKPKFLLIYHLHRNVFRKHIPFPFSLLAQFLETKLMPRVYKNQKIITISQSSKEEIIRFNITAGKNISVIPPGVDFPKSNHTAKSSYPKISYLGRLKPYKNINVIIEAFIHVLYRHSMARLYIAGQGESNKALTGLINQLGIKDYVRFLGFVSEKEKHELLAESWIALQPSSAEGWGMTVIEANAAGTPVVASDIPGLKDSVVNGKTGILVPPGDAAAFARAINFLIKNPEYLRTLSQNALNWAKHFNWTESVNNFYQVIKNREASAFGSWRWELYTPEGDL</sequence>
<evidence type="ECO:0000256" key="2">
    <source>
        <dbReference type="ARBA" id="ARBA00022676"/>
    </source>
</evidence>
<dbReference type="Pfam" id="PF00535">
    <property type="entry name" value="Glycos_transf_2"/>
    <property type="match status" value="1"/>
</dbReference>
<evidence type="ECO:0000259" key="5">
    <source>
        <dbReference type="Pfam" id="PF00534"/>
    </source>
</evidence>
<dbReference type="InterPro" id="IPR001296">
    <property type="entry name" value="Glyco_trans_1"/>
</dbReference>
<dbReference type="PANTHER" id="PTHR43630">
    <property type="entry name" value="POLY-BETA-1,6-N-ACETYL-D-GLUCOSAMINE SYNTHASE"/>
    <property type="match status" value="1"/>
</dbReference>
<organism evidence="8 9">
    <name type="scientific">Candidatus Gottesmanbacteria bacterium RIFCSPHIGHO2_01_FULL_40_15</name>
    <dbReference type="NCBI Taxonomy" id="1798376"/>
    <lineage>
        <taxon>Bacteria</taxon>
        <taxon>Candidatus Gottesmaniibacteriota</taxon>
    </lineage>
</organism>
<dbReference type="Pfam" id="PF13641">
    <property type="entry name" value="Glyco_tranf_2_3"/>
    <property type="match status" value="1"/>
</dbReference>
<gene>
    <name evidence="8" type="ORF">A2777_02345</name>
</gene>
<comment type="caution">
    <text evidence="8">The sequence shown here is derived from an EMBL/GenBank/DDBJ whole genome shotgun (WGS) entry which is preliminary data.</text>
</comment>
<dbReference type="InterPro" id="IPR028098">
    <property type="entry name" value="Glyco_trans_4-like_N"/>
</dbReference>
<dbReference type="CDD" id="cd03801">
    <property type="entry name" value="GT4_PimA-like"/>
    <property type="match status" value="1"/>
</dbReference>
<keyword evidence="4" id="KW-0812">Transmembrane</keyword>
<evidence type="ECO:0000256" key="1">
    <source>
        <dbReference type="ARBA" id="ARBA00006739"/>
    </source>
</evidence>
<feature type="transmembrane region" description="Helical" evidence="4">
    <location>
        <begin position="635"/>
        <end position="654"/>
    </location>
</feature>
<protein>
    <recommendedName>
        <fullName evidence="10">Glycosyltransferase 2-like domain-containing protein</fullName>
    </recommendedName>
</protein>
<dbReference type="Gene3D" id="3.90.550.10">
    <property type="entry name" value="Spore Coat Polysaccharide Biosynthesis Protein SpsA, Chain A"/>
    <property type="match status" value="2"/>
</dbReference>
<dbReference type="PANTHER" id="PTHR43630:SF1">
    <property type="entry name" value="POLY-BETA-1,6-N-ACETYL-D-GLUCOSAMINE SYNTHASE"/>
    <property type="match status" value="1"/>
</dbReference>
<comment type="similarity">
    <text evidence="1">Belongs to the glycosyltransferase 2 family.</text>
</comment>
<accession>A0A1F5Z7U3</accession>
<dbReference type="Proteomes" id="UP000177354">
    <property type="component" value="Unassembled WGS sequence"/>
</dbReference>
<evidence type="ECO:0008006" key="10">
    <source>
        <dbReference type="Google" id="ProtNLM"/>
    </source>
</evidence>
<feature type="transmembrane region" description="Helical" evidence="4">
    <location>
        <begin position="704"/>
        <end position="728"/>
    </location>
</feature>
<dbReference type="Gene3D" id="3.40.50.2000">
    <property type="entry name" value="Glycogen Phosphorylase B"/>
    <property type="match status" value="2"/>
</dbReference>
<feature type="transmembrane region" description="Helical" evidence="4">
    <location>
        <begin position="321"/>
        <end position="348"/>
    </location>
</feature>
<evidence type="ECO:0000259" key="7">
    <source>
        <dbReference type="Pfam" id="PF13439"/>
    </source>
</evidence>
<dbReference type="GO" id="GO:0016757">
    <property type="term" value="F:glycosyltransferase activity"/>
    <property type="evidence" value="ECO:0007669"/>
    <property type="project" value="UniProtKB-KW"/>
</dbReference>
<keyword evidence="4" id="KW-0472">Membrane</keyword>
<feature type="transmembrane region" description="Helical" evidence="4">
    <location>
        <begin position="294"/>
        <end position="315"/>
    </location>
</feature>
<feature type="transmembrane region" description="Helical" evidence="4">
    <location>
        <begin position="669"/>
        <end position="692"/>
    </location>
</feature>
<dbReference type="InterPro" id="IPR001173">
    <property type="entry name" value="Glyco_trans_2-like"/>
</dbReference>